<dbReference type="GO" id="GO:0005634">
    <property type="term" value="C:nucleus"/>
    <property type="evidence" value="ECO:0007669"/>
    <property type="project" value="TreeGrafter"/>
</dbReference>
<feature type="region of interest" description="Disordered" evidence="10">
    <location>
        <begin position="1"/>
        <end position="55"/>
    </location>
</feature>
<dbReference type="GO" id="GO:0005524">
    <property type="term" value="F:ATP binding"/>
    <property type="evidence" value="ECO:0007669"/>
    <property type="project" value="UniProtKB-KW"/>
</dbReference>
<dbReference type="Pfam" id="PF00069">
    <property type="entry name" value="Pkinase"/>
    <property type="match status" value="1"/>
</dbReference>
<keyword evidence="4" id="KW-0808">Transferase</keyword>
<dbReference type="FunFam" id="1.10.510.10:FF:000211">
    <property type="entry name" value="Cyclin-dependent kinase G-2"/>
    <property type="match status" value="1"/>
</dbReference>
<dbReference type="InterPro" id="IPR045267">
    <property type="entry name" value="CDK11/PITSLRE_STKc"/>
</dbReference>
<dbReference type="InterPro" id="IPR011009">
    <property type="entry name" value="Kinase-like_dom_sf"/>
</dbReference>
<dbReference type="SUPFAM" id="SSF56112">
    <property type="entry name" value="Protein kinase-like (PK-like)"/>
    <property type="match status" value="1"/>
</dbReference>
<dbReference type="Gene3D" id="1.10.510.10">
    <property type="entry name" value="Transferase(Phosphotransferase) domain 1"/>
    <property type="match status" value="1"/>
</dbReference>
<dbReference type="GO" id="GO:0004693">
    <property type="term" value="F:cyclin-dependent protein serine/threonine kinase activity"/>
    <property type="evidence" value="ECO:0007669"/>
    <property type="project" value="UniProtKB-EC"/>
</dbReference>
<accession>A0AAD5U669</accession>
<evidence type="ECO:0000256" key="1">
    <source>
        <dbReference type="ARBA" id="ARBA00006485"/>
    </source>
</evidence>
<evidence type="ECO:0000259" key="11">
    <source>
        <dbReference type="PROSITE" id="PS50011"/>
    </source>
</evidence>
<evidence type="ECO:0000256" key="6">
    <source>
        <dbReference type="ARBA" id="ARBA00022777"/>
    </source>
</evidence>
<evidence type="ECO:0000256" key="8">
    <source>
        <dbReference type="ARBA" id="ARBA00047811"/>
    </source>
</evidence>
<dbReference type="FunFam" id="3.30.200.20:FF:000054">
    <property type="entry name" value="Cyclin-dependent kinase 11B"/>
    <property type="match status" value="1"/>
</dbReference>
<feature type="compositionally biased region" description="Basic residues" evidence="10">
    <location>
        <begin position="27"/>
        <end position="36"/>
    </location>
</feature>
<comment type="similarity">
    <text evidence="1">Belongs to the protein kinase superfamily. CMGC Ser/Thr protein kinase family. CDC2/CDKX subfamily.</text>
</comment>
<gene>
    <name evidence="12" type="ORF">HK099_008462</name>
</gene>
<feature type="domain" description="Protein kinase" evidence="11">
    <location>
        <begin position="80"/>
        <end position="363"/>
    </location>
</feature>
<evidence type="ECO:0000256" key="3">
    <source>
        <dbReference type="ARBA" id="ARBA00022527"/>
    </source>
</evidence>
<dbReference type="Gene3D" id="3.30.200.20">
    <property type="entry name" value="Phosphorylase Kinase, domain 1"/>
    <property type="match status" value="1"/>
</dbReference>
<comment type="catalytic activity">
    <reaction evidence="8">
        <text>L-threonyl-[protein] + ATP = O-phospho-L-threonyl-[protein] + ADP + H(+)</text>
        <dbReference type="Rhea" id="RHEA:46608"/>
        <dbReference type="Rhea" id="RHEA-COMP:11060"/>
        <dbReference type="Rhea" id="RHEA-COMP:11605"/>
        <dbReference type="ChEBI" id="CHEBI:15378"/>
        <dbReference type="ChEBI" id="CHEBI:30013"/>
        <dbReference type="ChEBI" id="CHEBI:30616"/>
        <dbReference type="ChEBI" id="CHEBI:61977"/>
        <dbReference type="ChEBI" id="CHEBI:456216"/>
        <dbReference type="EC" id="2.7.11.22"/>
    </reaction>
</comment>
<feature type="region of interest" description="Disordered" evidence="10">
    <location>
        <begin position="374"/>
        <end position="410"/>
    </location>
</feature>
<evidence type="ECO:0000256" key="10">
    <source>
        <dbReference type="SAM" id="MobiDB-lite"/>
    </source>
</evidence>
<dbReference type="InterPro" id="IPR008271">
    <property type="entry name" value="Ser/Thr_kinase_AS"/>
</dbReference>
<comment type="catalytic activity">
    <reaction evidence="9">
        <text>L-seryl-[protein] + ATP = O-phospho-L-seryl-[protein] + ADP + H(+)</text>
        <dbReference type="Rhea" id="RHEA:17989"/>
        <dbReference type="Rhea" id="RHEA-COMP:9863"/>
        <dbReference type="Rhea" id="RHEA-COMP:11604"/>
        <dbReference type="ChEBI" id="CHEBI:15378"/>
        <dbReference type="ChEBI" id="CHEBI:29999"/>
        <dbReference type="ChEBI" id="CHEBI:30616"/>
        <dbReference type="ChEBI" id="CHEBI:83421"/>
        <dbReference type="ChEBI" id="CHEBI:456216"/>
        <dbReference type="EC" id="2.7.11.22"/>
    </reaction>
</comment>
<dbReference type="SMART" id="SM00220">
    <property type="entry name" value="S_TKc"/>
    <property type="match status" value="1"/>
</dbReference>
<dbReference type="Proteomes" id="UP001211065">
    <property type="component" value="Unassembled WGS sequence"/>
</dbReference>
<proteinExistence type="inferred from homology"/>
<keyword evidence="7" id="KW-0067">ATP-binding</keyword>
<evidence type="ECO:0000313" key="12">
    <source>
        <dbReference type="EMBL" id="KAJ3224442.1"/>
    </source>
</evidence>
<dbReference type="GO" id="GO:0007346">
    <property type="term" value="P:regulation of mitotic cell cycle"/>
    <property type="evidence" value="ECO:0007669"/>
    <property type="project" value="TreeGrafter"/>
</dbReference>
<dbReference type="InterPro" id="IPR050108">
    <property type="entry name" value="CDK"/>
</dbReference>
<dbReference type="EMBL" id="JADGJW010000093">
    <property type="protein sequence ID" value="KAJ3224442.1"/>
    <property type="molecule type" value="Genomic_DNA"/>
</dbReference>
<evidence type="ECO:0000256" key="9">
    <source>
        <dbReference type="ARBA" id="ARBA00048367"/>
    </source>
</evidence>
<keyword evidence="6" id="KW-0418">Kinase</keyword>
<dbReference type="PROSITE" id="PS00108">
    <property type="entry name" value="PROTEIN_KINASE_ST"/>
    <property type="match status" value="1"/>
</dbReference>
<dbReference type="PROSITE" id="PS50011">
    <property type="entry name" value="PROTEIN_KINASE_DOM"/>
    <property type="match status" value="1"/>
</dbReference>
<dbReference type="PANTHER" id="PTHR24056">
    <property type="entry name" value="CELL DIVISION PROTEIN KINASE"/>
    <property type="match status" value="1"/>
</dbReference>
<reference evidence="12" key="1">
    <citation type="submission" date="2020-05" db="EMBL/GenBank/DDBJ databases">
        <title>Phylogenomic resolution of chytrid fungi.</title>
        <authorList>
            <person name="Stajich J.E."/>
            <person name="Amses K."/>
            <person name="Simmons R."/>
            <person name="Seto K."/>
            <person name="Myers J."/>
            <person name="Bonds A."/>
            <person name="Quandt C.A."/>
            <person name="Barry K."/>
            <person name="Liu P."/>
            <person name="Grigoriev I."/>
            <person name="Longcore J.E."/>
            <person name="James T.Y."/>
        </authorList>
    </citation>
    <scope>NUCLEOTIDE SEQUENCE</scope>
    <source>
        <strain evidence="12">JEL0476</strain>
    </source>
</reference>
<protein>
    <recommendedName>
        <fullName evidence="2">cyclin-dependent kinase</fullName>
        <ecNumber evidence="2">2.7.11.22</ecNumber>
    </recommendedName>
</protein>
<keyword evidence="13" id="KW-1185">Reference proteome</keyword>
<evidence type="ECO:0000256" key="4">
    <source>
        <dbReference type="ARBA" id="ARBA00022679"/>
    </source>
</evidence>
<sequence>MNVIKKSKWDQSDEEVEASAKPEPLKQKKKKLKTSKKKDDCSSTPNFDPGPPPIPCKDMKKKSFRMFNSSNLLNGPVDNYENLNRIDEGSYGIVYRARNRETGEIVALKKLKLEKEKNGFPITSLREIYTLMLAKHPNLVDVKEILVKPEGTGIFIAMEFVEHDLKSLMESMLTPFLQSEVKTLMLQLLSAVNCMHQNWIVHRDLKTSNLLMNNRGQIKVADFGLARRFGDPLGDMTQLVVTLWYRSPELLLGEVVYDTKVDMWSIGCIFAELVNKEPLLPGNGEIDQLNKIFKLLGTPNETIWPGFNNLPGAKTFGFTKYPSTLRSRFTYMTENGMDLLSKLLCYNPEERISAEVALKHPYFLEHPAPKDSNLFPTFPSKGANEKRKSYASPSAPHGNHGLDRDEEEKELRNALNAHKFESTSFKLKF</sequence>
<organism evidence="12 13">
    <name type="scientific">Clydaea vesicula</name>
    <dbReference type="NCBI Taxonomy" id="447962"/>
    <lineage>
        <taxon>Eukaryota</taxon>
        <taxon>Fungi</taxon>
        <taxon>Fungi incertae sedis</taxon>
        <taxon>Chytridiomycota</taxon>
        <taxon>Chytridiomycota incertae sedis</taxon>
        <taxon>Chytridiomycetes</taxon>
        <taxon>Lobulomycetales</taxon>
        <taxon>Lobulomycetaceae</taxon>
        <taxon>Clydaea</taxon>
    </lineage>
</organism>
<evidence type="ECO:0000256" key="5">
    <source>
        <dbReference type="ARBA" id="ARBA00022741"/>
    </source>
</evidence>
<comment type="caution">
    <text evidence="12">The sequence shown here is derived from an EMBL/GenBank/DDBJ whole genome shotgun (WGS) entry which is preliminary data.</text>
</comment>
<keyword evidence="3" id="KW-0723">Serine/threonine-protein kinase</keyword>
<dbReference type="CDD" id="cd07843">
    <property type="entry name" value="STKc_CDC2L1"/>
    <property type="match status" value="1"/>
</dbReference>
<evidence type="ECO:0000256" key="2">
    <source>
        <dbReference type="ARBA" id="ARBA00012425"/>
    </source>
</evidence>
<evidence type="ECO:0000256" key="7">
    <source>
        <dbReference type="ARBA" id="ARBA00022840"/>
    </source>
</evidence>
<keyword evidence="5" id="KW-0547">Nucleotide-binding</keyword>
<dbReference type="AlphaFoldDB" id="A0AAD5U669"/>
<name>A0AAD5U669_9FUNG</name>
<dbReference type="PANTHER" id="PTHR24056:SF107">
    <property type="entry name" value="CYCLIN-DEPENDENT KINASE 11A-RELATED"/>
    <property type="match status" value="1"/>
</dbReference>
<dbReference type="EC" id="2.7.11.22" evidence="2"/>
<evidence type="ECO:0000313" key="13">
    <source>
        <dbReference type="Proteomes" id="UP001211065"/>
    </source>
</evidence>
<dbReference type="InterPro" id="IPR000719">
    <property type="entry name" value="Prot_kinase_dom"/>
</dbReference>